<dbReference type="Proteomes" id="UP000708208">
    <property type="component" value="Unassembled WGS sequence"/>
</dbReference>
<dbReference type="EMBL" id="CAJVCH010556883">
    <property type="protein sequence ID" value="CAG7830649.1"/>
    <property type="molecule type" value="Genomic_DNA"/>
</dbReference>
<gene>
    <name evidence="1" type="ORF">AFUS01_LOCUS40436</name>
</gene>
<sequence length="62" mass="6977">CQESHSHIRRIVVPEDAFPPKKMALDCRTRPALVGFGFFPTSSLDSCPFQILSALGNEDWTR</sequence>
<comment type="caution">
    <text evidence="1">The sequence shown here is derived from an EMBL/GenBank/DDBJ whole genome shotgun (WGS) entry which is preliminary data.</text>
</comment>
<protein>
    <submittedName>
        <fullName evidence="1">Uncharacterized protein</fullName>
    </submittedName>
</protein>
<evidence type="ECO:0000313" key="1">
    <source>
        <dbReference type="EMBL" id="CAG7830649.1"/>
    </source>
</evidence>
<dbReference type="AlphaFoldDB" id="A0A8J2LD28"/>
<feature type="non-terminal residue" evidence="1">
    <location>
        <position position="62"/>
    </location>
</feature>
<proteinExistence type="predicted"/>
<name>A0A8J2LD28_9HEXA</name>
<accession>A0A8J2LD28</accession>
<evidence type="ECO:0000313" key="2">
    <source>
        <dbReference type="Proteomes" id="UP000708208"/>
    </source>
</evidence>
<keyword evidence="2" id="KW-1185">Reference proteome</keyword>
<organism evidence="1 2">
    <name type="scientific">Allacma fusca</name>
    <dbReference type="NCBI Taxonomy" id="39272"/>
    <lineage>
        <taxon>Eukaryota</taxon>
        <taxon>Metazoa</taxon>
        <taxon>Ecdysozoa</taxon>
        <taxon>Arthropoda</taxon>
        <taxon>Hexapoda</taxon>
        <taxon>Collembola</taxon>
        <taxon>Symphypleona</taxon>
        <taxon>Sminthuridae</taxon>
        <taxon>Allacma</taxon>
    </lineage>
</organism>
<reference evidence="1" key="1">
    <citation type="submission" date="2021-06" db="EMBL/GenBank/DDBJ databases">
        <authorList>
            <person name="Hodson N. C."/>
            <person name="Mongue J. A."/>
            <person name="Jaron S. K."/>
        </authorList>
    </citation>
    <scope>NUCLEOTIDE SEQUENCE</scope>
</reference>